<protein>
    <submittedName>
        <fullName evidence="1">Uncharacterized protein</fullName>
    </submittedName>
</protein>
<proteinExistence type="predicted"/>
<evidence type="ECO:0000313" key="1">
    <source>
        <dbReference type="EMBL" id="DAF64594.1"/>
    </source>
</evidence>
<name>A0A8S5TN83_9CAUD</name>
<accession>A0A8S5TN83</accession>
<reference evidence="1" key="1">
    <citation type="journal article" date="2021" name="Proc. Natl. Acad. Sci. U.S.A.">
        <title>A Catalog of Tens of Thousands of Viruses from Human Metagenomes Reveals Hidden Associations with Chronic Diseases.</title>
        <authorList>
            <person name="Tisza M.J."/>
            <person name="Buck C.B."/>
        </authorList>
    </citation>
    <scope>NUCLEOTIDE SEQUENCE</scope>
    <source>
        <strain evidence="1">CtFH16</strain>
    </source>
</reference>
<dbReference type="EMBL" id="BK032863">
    <property type="protein sequence ID" value="DAF64594.1"/>
    <property type="molecule type" value="Genomic_DNA"/>
</dbReference>
<sequence>MTRGYSFTRGRQNKILSCLNHSGLRPCRIENPSIRIYLILKIVKYLGR</sequence>
<organism evidence="1">
    <name type="scientific">Siphoviridae sp. ctFH16</name>
    <dbReference type="NCBI Taxonomy" id="2827817"/>
    <lineage>
        <taxon>Viruses</taxon>
        <taxon>Duplodnaviria</taxon>
        <taxon>Heunggongvirae</taxon>
        <taxon>Uroviricota</taxon>
        <taxon>Caudoviricetes</taxon>
    </lineage>
</organism>